<evidence type="ECO:0000259" key="3">
    <source>
        <dbReference type="Pfam" id="PF20160"/>
    </source>
</evidence>
<evidence type="ECO:0000259" key="4">
    <source>
        <dbReference type="Pfam" id="PF23282"/>
    </source>
</evidence>
<dbReference type="InterPro" id="IPR036390">
    <property type="entry name" value="WH_DNA-bd_sf"/>
</dbReference>
<dbReference type="Proteomes" id="UP000827889">
    <property type="component" value="Chromosome 2"/>
</dbReference>
<sequence>MRGNFGRDFAKIEGTYTGEKGDIKRWKDALRKVADLAGRELKDGYETKFIRQIIGEIEDKLGPRLSYVVGNLVGMHSRVANVVEHLYLGESDVRMAQRKRVGPNGLGIVTGAKTSFLVRYSTSNEPTVGIRADLRPHVGPQRALAGAGAAGEKVGIRADLRPHMGPKRALAGAGAAGEKSLAITFFQKITCRLFYIIILDDVDEKEQLEKLAGDLDWFRDRHLLLSSFLANRSLRQWKSELDRLKERPEGKIIDLLRLSYDGLLHEEKEIFLDIACFFWGKEKTHVTGVLDNCGFYSDIGMEVFVHRSLVAIKDDKLWMHDLLQEMAWEIVRQESPEEPGERSRVWLFEDGTGKVKGIVLQSGDWRTVRLNPESFTNMTNCNLKPFPPGFVPENLLELVMRDSLRRRLWRGAMVLEKLKVININRSKLFMETPDSMYVPKLERLILRGCKALSQVHPPIGMLENLIVLDWGDCENLTRLPDSVGNLKSLRVLNLSRCSNLEELPESNGGLECLEGLDVRESAITHLPSSFTFLNNLKKLCLPVIKGSRQKFWGTLTRMLRSALNSRRPRLPSFSGLSSLTELDMSGCSLLEGEIPSDIGCLSFLRFLSLAKNSFTPVPASISHISGLEFRVLYHCTNLEVLPRLPESIVFVEADNLLRQDLGLTLQQKYSLSLLRYIICCSVALFPETYVVSPCLQCGIPKWFSYQTVGHLLSKGMSPSSLDNSWRGFATCASLEQTNCNTCQDLENAHYLFCDFSADGNRLGPAFKFPFRFVNSGCISLGYVSGPRFPCDTNWQAMSNHIDVSFRITNPGLKVEKCGVHLVYDRI</sequence>
<dbReference type="Pfam" id="PF20160">
    <property type="entry name" value="C-JID"/>
    <property type="match status" value="1"/>
</dbReference>
<evidence type="ECO:0000259" key="5">
    <source>
        <dbReference type="Pfam" id="PF23598"/>
    </source>
</evidence>
<proteinExistence type="predicted"/>
<evidence type="ECO:0000313" key="6">
    <source>
        <dbReference type="Proteomes" id="UP000827889"/>
    </source>
</evidence>
<dbReference type="Gene3D" id="3.40.50.10140">
    <property type="entry name" value="Toll/interleukin-1 receptor homology (TIR) domain"/>
    <property type="match status" value="1"/>
</dbReference>
<keyword evidence="6" id="KW-1185">Reference proteome</keyword>
<dbReference type="SUPFAM" id="SSF46785">
    <property type="entry name" value="Winged helix' DNA-binding domain"/>
    <property type="match status" value="1"/>
</dbReference>
<dbReference type="InterPro" id="IPR045344">
    <property type="entry name" value="C-JID"/>
</dbReference>
<organism evidence="6 7">
    <name type="scientific">Rhodamnia argentea</name>
    <dbReference type="NCBI Taxonomy" id="178133"/>
    <lineage>
        <taxon>Eukaryota</taxon>
        <taxon>Viridiplantae</taxon>
        <taxon>Streptophyta</taxon>
        <taxon>Embryophyta</taxon>
        <taxon>Tracheophyta</taxon>
        <taxon>Spermatophyta</taxon>
        <taxon>Magnoliopsida</taxon>
        <taxon>eudicotyledons</taxon>
        <taxon>Gunneridae</taxon>
        <taxon>Pentapetalae</taxon>
        <taxon>rosids</taxon>
        <taxon>malvids</taxon>
        <taxon>Myrtales</taxon>
        <taxon>Myrtaceae</taxon>
        <taxon>Myrtoideae</taxon>
        <taxon>Myrteae</taxon>
        <taxon>Australasian group</taxon>
        <taxon>Rhodamnia</taxon>
    </lineage>
</organism>
<dbReference type="InterPro" id="IPR044974">
    <property type="entry name" value="Disease_R_plants"/>
</dbReference>
<dbReference type="InterPro" id="IPR027417">
    <property type="entry name" value="P-loop_NTPase"/>
</dbReference>
<feature type="domain" description="Disease resistance protein Roq1-like winged-helix" evidence="4">
    <location>
        <begin position="266"/>
        <end position="335"/>
    </location>
</feature>
<dbReference type="PANTHER" id="PTHR11017:SF527">
    <property type="entry name" value="TMV RESISTANCE PROTEIN N-LIKE"/>
    <property type="match status" value="1"/>
</dbReference>
<dbReference type="SUPFAM" id="SSF52540">
    <property type="entry name" value="P-loop containing nucleoside triphosphate hydrolases"/>
    <property type="match status" value="1"/>
</dbReference>
<dbReference type="InterPro" id="IPR055414">
    <property type="entry name" value="LRR_R13L4/SHOC2-like"/>
</dbReference>
<keyword evidence="1" id="KW-0433">Leucine-rich repeat</keyword>
<dbReference type="PANTHER" id="PTHR11017">
    <property type="entry name" value="LEUCINE-RICH REPEAT-CONTAINING PROTEIN"/>
    <property type="match status" value="1"/>
</dbReference>
<accession>A0ABM3H3I9</accession>
<feature type="domain" description="Disease resistance R13L4/SHOC-2-like LRR" evidence="5">
    <location>
        <begin position="455"/>
        <end position="542"/>
    </location>
</feature>
<dbReference type="Gene3D" id="3.80.10.10">
    <property type="entry name" value="Ribonuclease Inhibitor"/>
    <property type="match status" value="1"/>
</dbReference>
<name>A0ABM3H3I9_9MYRT</name>
<evidence type="ECO:0000256" key="1">
    <source>
        <dbReference type="ARBA" id="ARBA00022614"/>
    </source>
</evidence>
<keyword evidence="2" id="KW-0677">Repeat</keyword>
<dbReference type="Pfam" id="PF23598">
    <property type="entry name" value="LRR_14"/>
    <property type="match status" value="1"/>
</dbReference>
<protein>
    <submittedName>
        <fullName evidence="7">Disease resistance protein RUN1-like</fullName>
    </submittedName>
</protein>
<dbReference type="SUPFAM" id="SSF52058">
    <property type="entry name" value="L domain-like"/>
    <property type="match status" value="1"/>
</dbReference>
<dbReference type="InterPro" id="IPR035897">
    <property type="entry name" value="Toll_tir_struct_dom_sf"/>
</dbReference>
<dbReference type="Pfam" id="PF00560">
    <property type="entry name" value="LRR_1"/>
    <property type="match status" value="1"/>
</dbReference>
<evidence type="ECO:0000256" key="2">
    <source>
        <dbReference type="ARBA" id="ARBA00022737"/>
    </source>
</evidence>
<feature type="domain" description="C-JID" evidence="3">
    <location>
        <begin position="698"/>
        <end position="824"/>
    </location>
</feature>
<reference evidence="7" key="2">
    <citation type="submission" date="2025-08" db="UniProtKB">
        <authorList>
            <consortium name="RefSeq"/>
        </authorList>
    </citation>
    <scope>IDENTIFICATION</scope>
    <source>
        <tissue evidence="7">Leaf</tissue>
    </source>
</reference>
<dbReference type="RefSeq" id="XP_048131175.1">
    <property type="nucleotide sequence ID" value="XM_048275218.1"/>
</dbReference>
<dbReference type="Pfam" id="PF23282">
    <property type="entry name" value="WHD_ROQ1"/>
    <property type="match status" value="1"/>
</dbReference>
<dbReference type="InterPro" id="IPR032675">
    <property type="entry name" value="LRR_dom_sf"/>
</dbReference>
<reference evidence="6" key="1">
    <citation type="submission" date="2025-05" db="UniProtKB">
        <authorList>
            <consortium name="RefSeq"/>
        </authorList>
    </citation>
    <scope>NUCLEOTIDE SEQUENCE [LARGE SCALE GENOMIC DNA]</scope>
</reference>
<gene>
    <name evidence="7" type="primary">LOC115730890</name>
</gene>
<evidence type="ECO:0000313" key="7">
    <source>
        <dbReference type="RefSeq" id="XP_048131175.1"/>
    </source>
</evidence>
<dbReference type="GeneID" id="115730890"/>
<dbReference type="InterPro" id="IPR001611">
    <property type="entry name" value="Leu-rich_rpt"/>
</dbReference>
<dbReference type="InterPro" id="IPR058192">
    <property type="entry name" value="WHD_ROQ1-like"/>
</dbReference>